<dbReference type="EMBL" id="JAFBFC010000005">
    <property type="protein sequence ID" value="MBM7704004.1"/>
    <property type="molecule type" value="Genomic_DNA"/>
</dbReference>
<evidence type="ECO:0000313" key="2">
    <source>
        <dbReference type="EMBL" id="MBM7704004.1"/>
    </source>
</evidence>
<accession>A0ABS2QWZ5</accession>
<comment type="caution">
    <text evidence="2">The sequence shown here is derived from an EMBL/GenBank/DDBJ whole genome shotgun (WGS) entry which is preliminary data.</text>
</comment>
<reference evidence="2 3" key="1">
    <citation type="submission" date="2021-01" db="EMBL/GenBank/DDBJ databases">
        <title>Genomic Encyclopedia of Type Strains, Phase IV (KMG-IV): sequencing the most valuable type-strain genomes for metagenomic binning, comparative biology and taxonomic classification.</title>
        <authorList>
            <person name="Goeker M."/>
        </authorList>
    </citation>
    <scope>NUCLEOTIDE SEQUENCE [LARGE SCALE GENOMIC DNA]</scope>
    <source>
        <strain evidence="2 3">DSM 104297</strain>
    </source>
</reference>
<keyword evidence="1" id="KW-1133">Transmembrane helix</keyword>
<name>A0ABS2QWZ5_9BACI</name>
<gene>
    <name evidence="2" type="ORF">JOC83_002854</name>
</gene>
<organism evidence="2 3">
    <name type="scientific">Priestia iocasae</name>
    <dbReference type="NCBI Taxonomy" id="2291674"/>
    <lineage>
        <taxon>Bacteria</taxon>
        <taxon>Bacillati</taxon>
        <taxon>Bacillota</taxon>
        <taxon>Bacilli</taxon>
        <taxon>Bacillales</taxon>
        <taxon>Bacillaceae</taxon>
        <taxon>Priestia</taxon>
    </lineage>
</organism>
<keyword evidence="1" id="KW-0812">Transmembrane</keyword>
<evidence type="ECO:0000256" key="1">
    <source>
        <dbReference type="SAM" id="Phobius"/>
    </source>
</evidence>
<evidence type="ECO:0000313" key="3">
    <source>
        <dbReference type="Proteomes" id="UP000809829"/>
    </source>
</evidence>
<proteinExistence type="predicted"/>
<protein>
    <submittedName>
        <fullName evidence="2">Uncharacterized protein</fullName>
    </submittedName>
</protein>
<dbReference type="Proteomes" id="UP000809829">
    <property type="component" value="Unassembled WGS sequence"/>
</dbReference>
<keyword evidence="1" id="KW-0472">Membrane</keyword>
<sequence>MPSTYWIDGMGFIFIYLFHIHLKIKKMRKTPNLLGVFLIGLPTEVIISKEGNISLYCYFITETSIGQLLFLNFLNYF</sequence>
<keyword evidence="3" id="KW-1185">Reference proteome</keyword>
<feature type="transmembrane region" description="Helical" evidence="1">
    <location>
        <begin position="6"/>
        <end position="24"/>
    </location>
</feature>